<evidence type="ECO:0000313" key="3">
    <source>
        <dbReference type="Proteomes" id="UP000001940"/>
    </source>
</evidence>
<dbReference type="CTD" id="189022"/>
<keyword evidence="1" id="KW-0732">Signal</keyword>
<reference evidence="2 3" key="1">
    <citation type="journal article" date="1998" name="Science">
        <title>Genome sequence of the nematode C. elegans: a platform for investigating biology.</title>
        <authorList>
            <consortium name="The C. elegans sequencing consortium"/>
            <person name="Sulson J.E."/>
            <person name="Waterston R."/>
        </authorList>
    </citation>
    <scope>NUCLEOTIDE SEQUENCE [LARGE SCALE GENOMIC DNA]</scope>
    <source>
        <strain evidence="2 3">Bristol N2</strain>
    </source>
</reference>
<dbReference type="AGR" id="WB:WBGene00020879"/>
<protein>
    <submittedName>
        <fullName evidence="2">Peptidase_M13 domain-containing protein</fullName>
    </submittedName>
</protein>
<dbReference type="eggNOG" id="ENOG502TFMG">
    <property type="taxonomic scope" value="Eukaryota"/>
</dbReference>
<name>P91515_CAEEL</name>
<dbReference type="PIR" id="T28984">
    <property type="entry name" value="T28984"/>
</dbReference>
<dbReference type="Bgee" id="WBGene00020879">
    <property type="expression patterns" value="Expressed in larva"/>
</dbReference>
<gene>
    <name evidence="2" type="ORF">CELE_T28A11.17</name>
    <name evidence="2 4" type="ORF">T28A11.17</name>
</gene>
<dbReference type="RefSeq" id="NP_503898.2">
    <property type="nucleotide sequence ID" value="NM_071497.4"/>
</dbReference>
<dbReference type="InParanoid" id="P91515"/>
<dbReference type="PhylomeDB" id="P91515"/>
<organism evidence="2 3">
    <name type="scientific">Caenorhabditis elegans</name>
    <dbReference type="NCBI Taxonomy" id="6239"/>
    <lineage>
        <taxon>Eukaryota</taxon>
        <taxon>Metazoa</taxon>
        <taxon>Ecdysozoa</taxon>
        <taxon>Nematoda</taxon>
        <taxon>Chromadorea</taxon>
        <taxon>Rhabditida</taxon>
        <taxon>Rhabditina</taxon>
        <taxon>Rhabditomorpha</taxon>
        <taxon>Rhabditoidea</taxon>
        <taxon>Rhabditidae</taxon>
        <taxon>Peloderinae</taxon>
        <taxon>Caenorhabditis</taxon>
    </lineage>
</organism>
<feature type="signal peptide" evidence="1">
    <location>
        <begin position="1"/>
        <end position="17"/>
    </location>
</feature>
<feature type="chain" id="PRO_5004161917" evidence="1">
    <location>
        <begin position="18"/>
        <end position="493"/>
    </location>
</feature>
<evidence type="ECO:0000313" key="4">
    <source>
        <dbReference type="WormBase" id="T28A11.17"/>
    </source>
</evidence>
<accession>P91515</accession>
<dbReference type="GO" id="GO:0005886">
    <property type="term" value="C:plasma membrane"/>
    <property type="evidence" value="ECO:0000318"/>
    <property type="project" value="GO_Central"/>
</dbReference>
<dbReference type="HOGENOM" id="CLU_035546_0_0_1"/>
<dbReference type="WormBase" id="T28A11.17">
    <property type="protein sequence ID" value="CE35789"/>
    <property type="gene ID" value="WBGene00020879"/>
</dbReference>
<dbReference type="EMBL" id="BX284605">
    <property type="protein sequence ID" value="CCD70573.1"/>
    <property type="molecule type" value="Genomic_DNA"/>
</dbReference>
<evidence type="ECO:0000313" key="2">
    <source>
        <dbReference type="EMBL" id="CCD70573.1"/>
    </source>
</evidence>
<dbReference type="GO" id="GO:0004222">
    <property type="term" value="F:metalloendopeptidase activity"/>
    <property type="evidence" value="ECO:0000318"/>
    <property type="project" value="GO_Central"/>
</dbReference>
<keyword evidence="3" id="KW-1185">Reference proteome</keyword>
<dbReference type="OrthoDB" id="5780612at2759"/>
<sequence>MNFLLVLTLIVIISVQSRQENVSLDPCNDFYDYVCSNDTRSITELNFTSLFEDREILNPNISFPNNGTYITFDQILSPYSLMMWYMVVKSMDTPTVGSEFFDEATREYATKKNNSEKFSFALENLENLNLTLTNVFYNSLYANIEVLNQLNLPASEENEYLHHIFDLMKNNTIEEIWSSSLSNKSKKEFEKELNKSKVIFGLLDYNNVTMLEETKLIYETEYYRLKSLLSSNDLDTEIAEKIIRLGATDTATKNLGKRIPGYTPQFLFSAFASNMANEAFNQNSNIYCGIVTRSDLQEPILTIADTIFVLAHELMHFVYPFGIRLLPSNVTKAANKCTQDEVKMMGDSDAVKPIDGWFSENITHEDLPNLLGLRMVMKMVARKSANEEQLKNALETILSGLCIQGKPKNSILPNHHPFEISINTAVRQYPLFSSLYGCRLGDRMFAEPEKFCNPLGGDVNLEDYKIKNDTEDVGGFFNYIMDTANAFNFSFTN</sequence>
<dbReference type="Proteomes" id="UP000001940">
    <property type="component" value="Chromosome V"/>
</dbReference>
<dbReference type="AlphaFoldDB" id="P91515"/>
<evidence type="ECO:0000256" key="1">
    <source>
        <dbReference type="SAM" id="SignalP"/>
    </source>
</evidence>
<dbReference type="PaxDb" id="6239-T28A11.17"/>
<dbReference type="GeneID" id="189022"/>
<dbReference type="GO" id="GO:0016485">
    <property type="term" value="P:protein processing"/>
    <property type="evidence" value="ECO:0000318"/>
    <property type="project" value="GO_Central"/>
</dbReference>
<dbReference type="UCSC" id="T28A11.17">
    <property type="organism name" value="c. elegans"/>
</dbReference>
<dbReference type="FunCoup" id="P91515">
    <property type="interactions" value="261"/>
</dbReference>
<proteinExistence type="predicted"/>
<dbReference type="KEGG" id="cel:CELE_T28A11.17"/>